<dbReference type="EMBL" id="CYHB01000003">
    <property type="protein sequence ID" value="CUA85416.1"/>
    <property type="molecule type" value="Genomic_DNA"/>
</dbReference>
<dbReference type="InterPro" id="IPR008993">
    <property type="entry name" value="TIMP-like_OB-fold"/>
</dbReference>
<proteinExistence type="predicted"/>
<feature type="chain" id="PRO_5005503590" evidence="1">
    <location>
        <begin position="30"/>
        <end position="217"/>
    </location>
</feature>
<dbReference type="OrthoDB" id="6399420at2"/>
<reference evidence="3" key="1">
    <citation type="submission" date="2015-08" db="EMBL/GenBank/DDBJ databases">
        <authorList>
            <person name="Varghese N."/>
        </authorList>
    </citation>
    <scope>NUCLEOTIDE SEQUENCE [LARGE SCALE GENOMIC DNA]</scope>
    <source>
        <strain evidence="3">DSM 27808</strain>
    </source>
</reference>
<evidence type="ECO:0000256" key="1">
    <source>
        <dbReference type="SAM" id="SignalP"/>
    </source>
</evidence>
<feature type="signal peptide" evidence="1">
    <location>
        <begin position="1"/>
        <end position="29"/>
    </location>
</feature>
<keyword evidence="1" id="KW-0732">Signal</keyword>
<dbReference type="Gene3D" id="2.40.50.120">
    <property type="match status" value="1"/>
</dbReference>
<name>A0A0K6H3K5_9GAMM</name>
<dbReference type="Proteomes" id="UP000182598">
    <property type="component" value="Unassembled WGS sequence"/>
</dbReference>
<keyword evidence="3" id="KW-1185">Reference proteome</keyword>
<evidence type="ECO:0000313" key="2">
    <source>
        <dbReference type="EMBL" id="CUA85416.1"/>
    </source>
</evidence>
<protein>
    <submittedName>
        <fullName evidence="2">Uncharacterized protein</fullName>
    </submittedName>
</protein>
<dbReference type="RefSeq" id="WP_055438878.1">
    <property type="nucleotide sequence ID" value="NZ_CYHB01000003.1"/>
</dbReference>
<dbReference type="AlphaFoldDB" id="A0A0K6H3K5"/>
<sequence>MVNLKKVMTRLPIFAVSSLLFFFSTNANACSCITPNTVRDFNEAQHVFLAQIKEVIVVRAGHEASYDPGEVNGLFDVVKTFKGEPAYVTHLVAQHKPNGGMCGETLAKQLYLVFAQSDGTVGVSLCSPTKVATRLSPNKIDLIERLANSERAKYMNGIFDAETGLLTLEGSAQGQPIFEGRLGVYEGRHSVQFEGYQLTSGDLVISQVITINEQAMN</sequence>
<evidence type="ECO:0000313" key="3">
    <source>
        <dbReference type="Proteomes" id="UP000182598"/>
    </source>
</evidence>
<dbReference type="SUPFAM" id="SSF50242">
    <property type="entry name" value="TIMP-like"/>
    <property type="match status" value="1"/>
</dbReference>
<gene>
    <name evidence="2" type="ORF">Ga0061064_1204</name>
</gene>
<accession>A0A0K6H3K5</accession>
<organism evidence="2 3">
    <name type="scientific">Pseudidiomarina woesei</name>
    <dbReference type="NCBI Taxonomy" id="1381080"/>
    <lineage>
        <taxon>Bacteria</taxon>
        <taxon>Pseudomonadati</taxon>
        <taxon>Pseudomonadota</taxon>
        <taxon>Gammaproteobacteria</taxon>
        <taxon>Alteromonadales</taxon>
        <taxon>Idiomarinaceae</taxon>
        <taxon>Pseudidiomarina</taxon>
    </lineage>
</organism>